<dbReference type="Proteomes" id="UP000593836">
    <property type="component" value="Chromosome"/>
</dbReference>
<dbReference type="AlphaFoldDB" id="A0A7S7M0A3"/>
<sequence length="131" mass="15420">MRYILLLFITTYLLHANIVIVTNKDSNINSLSKESIKSIYLAKINKINNITIEPLLCKNEKLCEKFVNKILNKSMSQYNSYWTRLVFKGKKAISRKFNNDEIVKKLNNLNTIAFIEKKDLKENWKVIYEAD</sequence>
<gene>
    <name evidence="1" type="ORF">HUE87_00375</name>
</gene>
<dbReference type="RefSeq" id="WP_194366785.1">
    <property type="nucleotide sequence ID" value="NZ_CP054493.1"/>
</dbReference>
<evidence type="ECO:0000313" key="1">
    <source>
        <dbReference type="EMBL" id="QOY54741.1"/>
    </source>
</evidence>
<accession>A0A7S7M0A3</accession>
<dbReference type="KEGG" id="smas:HUE87_00375"/>
<evidence type="ECO:0008006" key="3">
    <source>
        <dbReference type="Google" id="ProtNLM"/>
    </source>
</evidence>
<dbReference type="SUPFAM" id="SSF53850">
    <property type="entry name" value="Periplasmic binding protein-like II"/>
    <property type="match status" value="1"/>
</dbReference>
<dbReference type="Gene3D" id="3.40.190.10">
    <property type="entry name" value="Periplasmic binding protein-like II"/>
    <property type="match status" value="1"/>
</dbReference>
<protein>
    <recommendedName>
        <fullName evidence="3">Phosphate ABC transporter substrate-binding protein</fullName>
    </recommendedName>
</protein>
<organism evidence="1 2">
    <name type="scientific">Candidatus Sulfurimonas marisnigri</name>
    <dbReference type="NCBI Taxonomy" id="2740405"/>
    <lineage>
        <taxon>Bacteria</taxon>
        <taxon>Pseudomonadati</taxon>
        <taxon>Campylobacterota</taxon>
        <taxon>Epsilonproteobacteria</taxon>
        <taxon>Campylobacterales</taxon>
        <taxon>Sulfurimonadaceae</taxon>
        <taxon>Sulfurimonas</taxon>
    </lineage>
</organism>
<keyword evidence="2" id="KW-1185">Reference proteome</keyword>
<evidence type="ECO:0000313" key="2">
    <source>
        <dbReference type="Proteomes" id="UP000593836"/>
    </source>
</evidence>
<proteinExistence type="predicted"/>
<name>A0A7S7M0A3_9BACT</name>
<dbReference type="EMBL" id="CP054493">
    <property type="protein sequence ID" value="QOY54741.1"/>
    <property type="molecule type" value="Genomic_DNA"/>
</dbReference>
<reference evidence="1 2" key="1">
    <citation type="submission" date="2020-05" db="EMBL/GenBank/DDBJ databases">
        <title>Sulfurimonas marisnigri, sp. nov., and Sulfurimonas baltica, sp. nov., manganese oxide reducing chemolithoautotrophs of the class Epsilonproteobacteria isolated from the pelagic redoxclines of the Black and Baltic Seas and emended description of the genus Sulfurimonas.</title>
        <authorList>
            <person name="Henkel J.V."/>
            <person name="Laudan C."/>
            <person name="Werner J."/>
            <person name="Neu T."/>
            <person name="Plewe S."/>
            <person name="Sproer C."/>
            <person name="Bunk B."/>
            <person name="Schulz-Vogt H.N."/>
        </authorList>
    </citation>
    <scope>NUCLEOTIDE SEQUENCE [LARGE SCALE GENOMIC DNA]</scope>
    <source>
        <strain evidence="1 2">SoZ1</strain>
    </source>
</reference>